<reference evidence="2" key="1">
    <citation type="submission" date="2021-01" db="EMBL/GenBank/DDBJ databases">
        <title>Caligus Genome Assembly.</title>
        <authorList>
            <person name="Gallardo-Escarate C."/>
        </authorList>
    </citation>
    <scope>NUCLEOTIDE SEQUENCE [LARGE SCALE GENOMIC DNA]</scope>
</reference>
<keyword evidence="2" id="KW-1185">Reference proteome</keyword>
<accession>A0A7T8KLP1</accession>
<protein>
    <submittedName>
        <fullName evidence="1">Uncharacterized protein</fullName>
    </submittedName>
</protein>
<name>A0A7T8KLP1_CALRO</name>
<proteinExistence type="predicted"/>
<dbReference type="AlphaFoldDB" id="A0A7T8KLP1"/>
<dbReference type="OrthoDB" id="6365723at2759"/>
<dbReference type="EMBL" id="CP045891">
    <property type="protein sequence ID" value="QQP58043.1"/>
    <property type="molecule type" value="Genomic_DNA"/>
</dbReference>
<evidence type="ECO:0000313" key="2">
    <source>
        <dbReference type="Proteomes" id="UP000595437"/>
    </source>
</evidence>
<feature type="non-terminal residue" evidence="1">
    <location>
        <position position="1"/>
    </location>
</feature>
<gene>
    <name evidence="1" type="ORF">FKW44_003233</name>
</gene>
<sequence length="133" mass="15400">ELHPLFSTTMKAITQPLDLNEWNEVLNKMLRYHANISEEIKLLVQSIRKEMQPELIPVAEEKATYGKVIKQAIRSMWALEYEIDDLQGDFAKSIGSIDIKNLTDDFVEDVMLQSKPLQAILFEIRKRQKVNGI</sequence>
<dbReference type="Proteomes" id="UP000595437">
    <property type="component" value="Chromosome 2"/>
</dbReference>
<organism evidence="1 2">
    <name type="scientific">Caligus rogercresseyi</name>
    <name type="common">Sea louse</name>
    <dbReference type="NCBI Taxonomy" id="217165"/>
    <lineage>
        <taxon>Eukaryota</taxon>
        <taxon>Metazoa</taxon>
        <taxon>Ecdysozoa</taxon>
        <taxon>Arthropoda</taxon>
        <taxon>Crustacea</taxon>
        <taxon>Multicrustacea</taxon>
        <taxon>Hexanauplia</taxon>
        <taxon>Copepoda</taxon>
        <taxon>Siphonostomatoida</taxon>
        <taxon>Caligidae</taxon>
        <taxon>Caligus</taxon>
    </lineage>
</organism>
<evidence type="ECO:0000313" key="1">
    <source>
        <dbReference type="EMBL" id="QQP58043.1"/>
    </source>
</evidence>